<feature type="region of interest" description="Disordered" evidence="1">
    <location>
        <begin position="1"/>
        <end position="37"/>
    </location>
</feature>
<evidence type="ECO:0000313" key="4">
    <source>
        <dbReference type="Proteomes" id="UP000251995"/>
    </source>
</evidence>
<dbReference type="RefSeq" id="WP_114045739.1">
    <property type="nucleotide sequence ID" value="NZ_CP025198.1"/>
</dbReference>
<keyword evidence="2" id="KW-0812">Transmembrane</keyword>
<feature type="transmembrane region" description="Helical" evidence="2">
    <location>
        <begin position="41"/>
        <end position="60"/>
    </location>
</feature>
<feature type="compositionally biased region" description="Polar residues" evidence="1">
    <location>
        <begin position="1"/>
        <end position="14"/>
    </location>
</feature>
<dbReference type="EMBL" id="CP025198">
    <property type="protein sequence ID" value="AXE39941.1"/>
    <property type="molecule type" value="Genomic_DNA"/>
</dbReference>
<dbReference type="KEGG" id="acij:JS278_02806"/>
<keyword evidence="2" id="KW-1133">Transmembrane helix</keyword>
<dbReference type="AlphaFoldDB" id="A0A344UXE3"/>
<feature type="transmembrane region" description="Helical" evidence="2">
    <location>
        <begin position="66"/>
        <end position="84"/>
    </location>
</feature>
<evidence type="ECO:0000313" key="3">
    <source>
        <dbReference type="EMBL" id="AXE39941.1"/>
    </source>
</evidence>
<gene>
    <name evidence="3" type="ORF">JS278_02806</name>
</gene>
<keyword evidence="2" id="KW-0472">Membrane</keyword>
<evidence type="ECO:0000256" key="1">
    <source>
        <dbReference type="SAM" id="MobiDB-lite"/>
    </source>
</evidence>
<reference evidence="3 4" key="1">
    <citation type="submission" date="2017-12" db="EMBL/GenBank/DDBJ databases">
        <title>The whole genome sequence of the Acidipropionibacterium virtanenii sp. nov. type strain JS278.</title>
        <authorList>
            <person name="Laine P."/>
            <person name="Deptula P."/>
            <person name="Varmanen P."/>
            <person name="Auvinen P."/>
        </authorList>
    </citation>
    <scope>NUCLEOTIDE SEQUENCE [LARGE SCALE GENOMIC DNA]</scope>
    <source>
        <strain evidence="3 4">JS278</strain>
    </source>
</reference>
<protein>
    <submittedName>
        <fullName evidence="3">Uncharacterized protein</fullName>
    </submittedName>
</protein>
<keyword evidence="4" id="KW-1185">Reference proteome</keyword>
<dbReference type="Proteomes" id="UP000251995">
    <property type="component" value="Chromosome"/>
</dbReference>
<name>A0A344UXE3_9ACTN</name>
<organism evidence="3 4">
    <name type="scientific">Acidipropionibacterium virtanenii</name>
    <dbReference type="NCBI Taxonomy" id="2057246"/>
    <lineage>
        <taxon>Bacteria</taxon>
        <taxon>Bacillati</taxon>
        <taxon>Actinomycetota</taxon>
        <taxon>Actinomycetes</taxon>
        <taxon>Propionibacteriales</taxon>
        <taxon>Propionibacteriaceae</taxon>
        <taxon>Acidipropionibacterium</taxon>
    </lineage>
</organism>
<sequence>MIDPSSDNTGSSPRSWDGGTGQEISAPGRPTPERRERNKSIATVWMICGGAVMVACGVAMRVGQVLPILILCLVGFVAGVAAFIHGRSIGNR</sequence>
<evidence type="ECO:0000256" key="2">
    <source>
        <dbReference type="SAM" id="Phobius"/>
    </source>
</evidence>
<proteinExistence type="predicted"/>
<accession>A0A344UXE3</accession>